<dbReference type="SMART" id="SM00855">
    <property type="entry name" value="PGAM"/>
    <property type="match status" value="1"/>
</dbReference>
<dbReference type="InterPro" id="IPR029033">
    <property type="entry name" value="His_PPase_superfam"/>
</dbReference>
<sequence length="202" mass="21916">MAELIFVRHGQSTWNLERRVQGQSHEPPLTDLGRRQASAAADFVRTLGAQAIFSSDQVRAAQTAEIIGERCQVAVRHDQRLREHDHGELTGMLSSAAMAAWSADPHAASDPDAPYDPDLVHGRTGESPRQVADRFARFAADVRGHDGRIVVVSHGTLIQTALAVIAGEDLARMTWHAIANGDVINAAGEVIHRSEADVAVRR</sequence>
<organism evidence="3 4">
    <name type="scientific">Epidermidibacterium keratini</name>
    <dbReference type="NCBI Taxonomy" id="1891644"/>
    <lineage>
        <taxon>Bacteria</taxon>
        <taxon>Bacillati</taxon>
        <taxon>Actinomycetota</taxon>
        <taxon>Actinomycetes</taxon>
        <taxon>Sporichthyales</taxon>
        <taxon>Sporichthyaceae</taxon>
        <taxon>Epidermidibacterium</taxon>
    </lineage>
</organism>
<protein>
    <submittedName>
        <fullName evidence="3">Histidine phosphatase family protein</fullName>
    </submittedName>
</protein>
<dbReference type="Pfam" id="PF00300">
    <property type="entry name" value="His_Phos_1"/>
    <property type="match status" value="1"/>
</dbReference>
<dbReference type="AlphaFoldDB" id="A0A7L4YPK7"/>
<dbReference type="GO" id="GO:0005737">
    <property type="term" value="C:cytoplasm"/>
    <property type="evidence" value="ECO:0007669"/>
    <property type="project" value="TreeGrafter"/>
</dbReference>
<feature type="binding site" evidence="2">
    <location>
        <begin position="8"/>
        <end position="15"/>
    </location>
    <ligand>
        <name>substrate</name>
    </ligand>
</feature>
<feature type="active site" description="Proton donor/acceptor" evidence="1">
    <location>
        <position position="83"/>
    </location>
</feature>
<evidence type="ECO:0000313" key="3">
    <source>
        <dbReference type="EMBL" id="QHC00833.1"/>
    </source>
</evidence>
<name>A0A7L4YPK7_9ACTN</name>
<reference evidence="3 4" key="1">
    <citation type="journal article" date="2018" name="Int. J. Syst. Evol. Microbiol.">
        <title>Epidermidibacterium keratini gen. nov., sp. nov., a member of the family Sporichthyaceae, isolated from keratin epidermis.</title>
        <authorList>
            <person name="Lee D.G."/>
            <person name="Trujillo M.E."/>
            <person name="Kang S."/>
            <person name="Nam J.J."/>
            <person name="Kim Y.J."/>
        </authorList>
    </citation>
    <scope>NUCLEOTIDE SEQUENCE [LARGE SCALE GENOMIC DNA]</scope>
    <source>
        <strain evidence="3 4">EPI-7</strain>
    </source>
</reference>
<evidence type="ECO:0000256" key="1">
    <source>
        <dbReference type="PIRSR" id="PIRSR613078-1"/>
    </source>
</evidence>
<dbReference type="OrthoDB" id="4697614at2"/>
<dbReference type="EMBL" id="CP047156">
    <property type="protein sequence ID" value="QHC00833.1"/>
    <property type="molecule type" value="Genomic_DNA"/>
</dbReference>
<dbReference type="InParanoid" id="A0A7L4YPK7"/>
<keyword evidence="4" id="KW-1185">Reference proteome</keyword>
<dbReference type="RefSeq" id="WP_159545705.1">
    <property type="nucleotide sequence ID" value="NZ_CP047156.1"/>
</dbReference>
<proteinExistence type="predicted"/>
<dbReference type="CDD" id="cd07067">
    <property type="entry name" value="HP_PGM_like"/>
    <property type="match status" value="1"/>
</dbReference>
<gene>
    <name evidence="3" type="ORF">EK0264_11420</name>
</gene>
<dbReference type="KEGG" id="eke:EK0264_11420"/>
<dbReference type="SUPFAM" id="SSF53254">
    <property type="entry name" value="Phosphoglycerate mutase-like"/>
    <property type="match status" value="1"/>
</dbReference>
<feature type="active site" description="Tele-phosphohistidine intermediate" evidence="1">
    <location>
        <position position="9"/>
    </location>
</feature>
<dbReference type="GO" id="GO:0016791">
    <property type="term" value="F:phosphatase activity"/>
    <property type="evidence" value="ECO:0007669"/>
    <property type="project" value="TreeGrafter"/>
</dbReference>
<feature type="binding site" evidence="2">
    <location>
        <position position="59"/>
    </location>
    <ligand>
        <name>substrate</name>
    </ligand>
</feature>
<accession>A0A7L4YPK7</accession>
<dbReference type="InterPro" id="IPR013078">
    <property type="entry name" value="His_Pase_superF_clade-1"/>
</dbReference>
<dbReference type="InterPro" id="IPR050275">
    <property type="entry name" value="PGM_Phosphatase"/>
</dbReference>
<evidence type="ECO:0000313" key="4">
    <source>
        <dbReference type="Proteomes" id="UP000463857"/>
    </source>
</evidence>
<dbReference type="PANTHER" id="PTHR48100:SF1">
    <property type="entry name" value="HISTIDINE PHOSPHATASE FAMILY PROTEIN-RELATED"/>
    <property type="match status" value="1"/>
</dbReference>
<evidence type="ECO:0000256" key="2">
    <source>
        <dbReference type="PIRSR" id="PIRSR613078-2"/>
    </source>
</evidence>
<dbReference type="PANTHER" id="PTHR48100">
    <property type="entry name" value="BROAD-SPECIFICITY PHOSPHATASE YOR283W-RELATED"/>
    <property type="match status" value="1"/>
</dbReference>
<dbReference type="Proteomes" id="UP000463857">
    <property type="component" value="Chromosome"/>
</dbReference>
<dbReference type="Gene3D" id="3.40.50.1240">
    <property type="entry name" value="Phosphoglycerate mutase-like"/>
    <property type="match status" value="1"/>
</dbReference>